<name>A0A832DET5_9BACT</name>
<sequence length="468" mass="55052">MKKVILLITEIFIINILVEAQNQPQSEEYTYGVFSHLSTSANYQRAKSYLDSAGFNIIVDGIVLDTTTSLNQSLIGIKEESPEDYISYYSKGYYSKWEAENEEFAFGRVWFKHPYKIDTNYYNYYVLGQVETHQGAVCWATYREAGYWIDSVLWGPHYHQDKQYDFSFEKSKITYIASYRLAFSNIPQKSLDTEVCRLKVTYSYRYGEYPDTHIVVKELSSKSLRVRDFPSDESFRNFTISYQLPDRPTFKDRRLPENWIANADTVYEDDVVLAGVEFKLEWSGIGKLYIDYVEVYDSLIWGKNFIDPFRRDSTINNIKTYALNHQNITKLKHWYVNDEPNSIDTYLPMRIVDSLVNSVTPGKNTITEIYPHWRGELNGEHHLKQFVQISNTKKLMIDMYPAYVDQPYWQGIDEVMSIDNFEPIRMVAEILRTQHNLQLYLPMMARWNGTWENNYTARNPFGTNKLSP</sequence>
<organism evidence="1">
    <name type="scientific">Ignavibacterium album</name>
    <dbReference type="NCBI Taxonomy" id="591197"/>
    <lineage>
        <taxon>Bacteria</taxon>
        <taxon>Pseudomonadati</taxon>
        <taxon>Ignavibacteriota</taxon>
        <taxon>Ignavibacteria</taxon>
        <taxon>Ignavibacteriales</taxon>
        <taxon>Ignavibacteriaceae</taxon>
        <taxon>Ignavibacterium</taxon>
    </lineage>
</organism>
<dbReference type="EMBL" id="DSVI01000004">
    <property type="protein sequence ID" value="HGT46843.1"/>
    <property type="molecule type" value="Genomic_DNA"/>
</dbReference>
<accession>A0A832DET5</accession>
<evidence type="ECO:0000313" key="1">
    <source>
        <dbReference type="EMBL" id="HGT46843.1"/>
    </source>
</evidence>
<gene>
    <name evidence="1" type="ORF">ENS56_02280</name>
</gene>
<comment type="caution">
    <text evidence="1">The sequence shown here is derived from an EMBL/GenBank/DDBJ whole genome shotgun (WGS) entry which is preliminary data.</text>
</comment>
<protein>
    <submittedName>
        <fullName evidence="1">Uncharacterized protein</fullName>
    </submittedName>
</protein>
<dbReference type="AlphaFoldDB" id="A0A832DET5"/>
<reference evidence="1" key="1">
    <citation type="journal article" date="2020" name="mSystems">
        <title>Genome- and Community-Level Interaction Insights into Carbon Utilization and Element Cycling Functions of Hydrothermarchaeota in Hydrothermal Sediment.</title>
        <authorList>
            <person name="Zhou Z."/>
            <person name="Liu Y."/>
            <person name="Xu W."/>
            <person name="Pan J."/>
            <person name="Luo Z.H."/>
            <person name="Li M."/>
        </authorList>
    </citation>
    <scope>NUCLEOTIDE SEQUENCE [LARGE SCALE GENOMIC DNA]</scope>
    <source>
        <strain evidence="1">SpSt-500</strain>
    </source>
</reference>
<proteinExistence type="predicted"/>